<proteinExistence type="predicted"/>
<protein>
    <submittedName>
        <fullName evidence="1">Uncharacterized protein</fullName>
    </submittedName>
</protein>
<dbReference type="AlphaFoldDB" id="A0A2V1DNM7"/>
<evidence type="ECO:0000313" key="2">
    <source>
        <dbReference type="Proteomes" id="UP000244855"/>
    </source>
</evidence>
<keyword evidence="2" id="KW-1185">Reference proteome</keyword>
<dbReference type="EMBL" id="KZ805386">
    <property type="protein sequence ID" value="PVH99700.1"/>
    <property type="molecule type" value="Genomic_DNA"/>
</dbReference>
<sequence length="146" mass="16557">MHFATTRAVPCKHSARRRRLALAAPLHHGCLGEWLRCFGASMQSPLIVCRPLLLASTPKAKGTSQVQFQPRRYTCNQFLYIINYAMVMAIVESNLHSHGSYPMQCALYDQKTPHTVYIAHHTRTHFPIHDAAPSTLANVHMYYLPT</sequence>
<dbReference type="Proteomes" id="UP000244855">
    <property type="component" value="Unassembled WGS sequence"/>
</dbReference>
<organism evidence="1 2">
    <name type="scientific">Periconia macrospinosa</name>
    <dbReference type="NCBI Taxonomy" id="97972"/>
    <lineage>
        <taxon>Eukaryota</taxon>
        <taxon>Fungi</taxon>
        <taxon>Dikarya</taxon>
        <taxon>Ascomycota</taxon>
        <taxon>Pezizomycotina</taxon>
        <taxon>Dothideomycetes</taxon>
        <taxon>Pleosporomycetidae</taxon>
        <taxon>Pleosporales</taxon>
        <taxon>Massarineae</taxon>
        <taxon>Periconiaceae</taxon>
        <taxon>Periconia</taxon>
    </lineage>
</organism>
<gene>
    <name evidence="1" type="ORF">DM02DRAFT_417583</name>
</gene>
<reference evidence="1 2" key="1">
    <citation type="journal article" date="2018" name="Sci. Rep.">
        <title>Comparative genomics provides insights into the lifestyle and reveals functional heterogeneity of dark septate endophytic fungi.</title>
        <authorList>
            <person name="Knapp D.G."/>
            <person name="Nemeth J.B."/>
            <person name="Barry K."/>
            <person name="Hainaut M."/>
            <person name="Henrissat B."/>
            <person name="Johnson J."/>
            <person name="Kuo A."/>
            <person name="Lim J.H.P."/>
            <person name="Lipzen A."/>
            <person name="Nolan M."/>
            <person name="Ohm R.A."/>
            <person name="Tamas L."/>
            <person name="Grigoriev I.V."/>
            <person name="Spatafora J.W."/>
            <person name="Nagy L.G."/>
            <person name="Kovacs G.M."/>
        </authorList>
    </citation>
    <scope>NUCLEOTIDE SEQUENCE [LARGE SCALE GENOMIC DNA]</scope>
    <source>
        <strain evidence="1 2">DSE2036</strain>
    </source>
</reference>
<evidence type="ECO:0000313" key="1">
    <source>
        <dbReference type="EMBL" id="PVH99700.1"/>
    </source>
</evidence>
<name>A0A2V1DNM7_9PLEO</name>
<accession>A0A2V1DNM7</accession>